<evidence type="ECO:0000256" key="19">
    <source>
        <dbReference type="ARBA" id="ARBA00023170"/>
    </source>
</evidence>
<dbReference type="InterPro" id="IPR003591">
    <property type="entry name" value="Leu-rich_rpt_typical-subtyp"/>
</dbReference>
<keyword evidence="28" id="KW-1185">Reference proteome</keyword>
<dbReference type="InterPro" id="IPR017441">
    <property type="entry name" value="Protein_kinase_ATP_BS"/>
</dbReference>
<evidence type="ECO:0000256" key="3">
    <source>
        <dbReference type="ARBA" id="ARBA00008684"/>
    </source>
</evidence>
<dbReference type="SUPFAM" id="SSF52058">
    <property type="entry name" value="L domain-like"/>
    <property type="match status" value="2"/>
</dbReference>
<keyword evidence="12 25" id="KW-0732">Signal</keyword>
<evidence type="ECO:0000256" key="2">
    <source>
        <dbReference type="ARBA" id="ARBA00004479"/>
    </source>
</evidence>
<comment type="catalytic activity">
    <reaction evidence="21">
        <text>L-threonyl-[protein] + ATP = O-phospho-L-threonyl-[protein] + ADP + H(+)</text>
        <dbReference type="Rhea" id="RHEA:46608"/>
        <dbReference type="Rhea" id="RHEA-COMP:11060"/>
        <dbReference type="Rhea" id="RHEA-COMP:11605"/>
        <dbReference type="ChEBI" id="CHEBI:15378"/>
        <dbReference type="ChEBI" id="CHEBI:30013"/>
        <dbReference type="ChEBI" id="CHEBI:30616"/>
        <dbReference type="ChEBI" id="CHEBI:61977"/>
        <dbReference type="ChEBI" id="CHEBI:456216"/>
        <dbReference type="EC" id="2.7.11.1"/>
    </reaction>
</comment>
<name>A0A6A3CWY9_HIBSY</name>
<dbReference type="AlphaFoldDB" id="A0A6A3CWY9"/>
<dbReference type="FunFam" id="3.80.10.10:FF:000041">
    <property type="entry name" value="LRR receptor-like serine/threonine-protein kinase ERECTA"/>
    <property type="match status" value="1"/>
</dbReference>
<evidence type="ECO:0000256" key="7">
    <source>
        <dbReference type="ARBA" id="ARBA00022527"/>
    </source>
</evidence>
<dbReference type="InterPro" id="IPR032675">
    <property type="entry name" value="LRR_dom_sf"/>
</dbReference>
<dbReference type="InterPro" id="IPR013210">
    <property type="entry name" value="LRR_N_plant-typ"/>
</dbReference>
<evidence type="ECO:0000256" key="15">
    <source>
        <dbReference type="ARBA" id="ARBA00022777"/>
    </source>
</evidence>
<proteinExistence type="inferred from homology"/>
<dbReference type="Proteomes" id="UP000436088">
    <property type="component" value="Unassembled WGS sequence"/>
</dbReference>
<dbReference type="Gene3D" id="3.80.10.10">
    <property type="entry name" value="Ribonuclease Inhibitor"/>
    <property type="match status" value="5"/>
</dbReference>
<comment type="caution">
    <text evidence="27">The sequence shown here is derived from an EMBL/GenBank/DDBJ whole genome shotgun (WGS) entry which is preliminary data.</text>
</comment>
<comment type="subcellular location">
    <subcellularLocation>
        <location evidence="1">Cell membrane</location>
        <topology evidence="1">Single-pass membrane protein</topology>
    </subcellularLocation>
    <subcellularLocation>
        <location evidence="2">Membrane</location>
        <topology evidence="2">Single-pass type I membrane protein</topology>
    </subcellularLocation>
</comment>
<dbReference type="PROSITE" id="PS00108">
    <property type="entry name" value="PROTEIN_KINASE_ST"/>
    <property type="match status" value="1"/>
</dbReference>
<dbReference type="InterPro" id="IPR011009">
    <property type="entry name" value="Kinase-like_dom_sf"/>
</dbReference>
<evidence type="ECO:0000256" key="18">
    <source>
        <dbReference type="ARBA" id="ARBA00023136"/>
    </source>
</evidence>
<evidence type="ECO:0000256" key="22">
    <source>
        <dbReference type="ARBA" id="ARBA00048679"/>
    </source>
</evidence>
<evidence type="ECO:0000313" key="27">
    <source>
        <dbReference type="EMBL" id="KAE8731741.1"/>
    </source>
</evidence>
<dbReference type="Gene3D" id="1.10.510.10">
    <property type="entry name" value="Transferase(Phosphotransferase) domain 1"/>
    <property type="match status" value="1"/>
</dbReference>
<dbReference type="Gene3D" id="3.30.200.20">
    <property type="entry name" value="Phosphorylase Kinase, domain 1"/>
    <property type="match status" value="1"/>
</dbReference>
<feature type="chain" id="PRO_5025553860" description="non-specific serine/threonine protein kinase" evidence="25">
    <location>
        <begin position="20"/>
        <end position="1071"/>
    </location>
</feature>
<dbReference type="InterPro" id="IPR008271">
    <property type="entry name" value="Ser/Thr_kinase_AS"/>
</dbReference>
<evidence type="ECO:0000256" key="10">
    <source>
        <dbReference type="ARBA" id="ARBA00022679"/>
    </source>
</evidence>
<dbReference type="Pfam" id="PF00560">
    <property type="entry name" value="LRR_1"/>
    <property type="match status" value="7"/>
</dbReference>
<evidence type="ECO:0000256" key="1">
    <source>
        <dbReference type="ARBA" id="ARBA00004162"/>
    </source>
</evidence>
<keyword evidence="9" id="KW-0433">Leucine-rich repeat</keyword>
<dbReference type="PROSITE" id="PS00107">
    <property type="entry name" value="PROTEIN_KINASE_ATP"/>
    <property type="match status" value="1"/>
</dbReference>
<dbReference type="InterPro" id="IPR051809">
    <property type="entry name" value="Plant_receptor-like_S/T_kinase"/>
</dbReference>
<feature type="transmembrane region" description="Helical" evidence="24">
    <location>
        <begin position="765"/>
        <end position="787"/>
    </location>
</feature>
<evidence type="ECO:0000256" key="17">
    <source>
        <dbReference type="ARBA" id="ARBA00022989"/>
    </source>
</evidence>
<keyword evidence="6" id="KW-1003">Cell membrane</keyword>
<evidence type="ECO:0000256" key="4">
    <source>
        <dbReference type="ARBA" id="ARBA00009592"/>
    </source>
</evidence>
<dbReference type="Pfam" id="PF08263">
    <property type="entry name" value="LRRNT_2"/>
    <property type="match status" value="1"/>
</dbReference>
<dbReference type="EC" id="2.7.11.1" evidence="5"/>
<reference evidence="27" key="1">
    <citation type="submission" date="2019-09" db="EMBL/GenBank/DDBJ databases">
        <title>Draft genome information of white flower Hibiscus syriacus.</title>
        <authorList>
            <person name="Kim Y.-M."/>
        </authorList>
    </citation>
    <scope>NUCLEOTIDE SEQUENCE [LARGE SCALE GENOMIC DNA]</scope>
    <source>
        <strain evidence="27">YM2019G1</strain>
    </source>
</reference>
<evidence type="ECO:0000256" key="6">
    <source>
        <dbReference type="ARBA" id="ARBA00022475"/>
    </source>
</evidence>
<feature type="signal peptide" evidence="25">
    <location>
        <begin position="1"/>
        <end position="19"/>
    </location>
</feature>
<keyword evidence="13" id="KW-0677">Repeat</keyword>
<dbReference type="InterPro" id="IPR001611">
    <property type="entry name" value="Leu-rich_rpt"/>
</dbReference>
<keyword evidence="18 24" id="KW-0472">Membrane</keyword>
<sequence length="1071" mass="117771">MENTFLSSVLLIIFHLSMATFSMNLTSILTDQSALLALKDSVAHDSKNILATNWSASTPVCNWFGVSCGSRHHRVTTLNLSGLELTGTLPPHMGNLSFLSFLSIKDNSIHGGLPVQLSNLHRLKHIDFGNNSFTGEIPSWFGSLTELQELYLHVNNFSGVIPSSLGYLPKLEKLSLYENQISGSIPSSIFNMSSLQGIDLSNNMLSGPIPFIKLDLVSLEFINFNYNNLTGLFPKDMFDHLPNLKTLYLSGNMLFGRIPSSLFNCKKLQTLFLSTNQLEGSLPAVIENLSMLQSLDISHNHFEGQIPEQIANLTLLREFDGSHNNFTGTIPQLIGNLKNLEFLSLGVNNLVGPIPPEIFNSSSLQVISLLLNQLSGRLPSNMGLWLPNLEYLLLGSNQLSGSFPMFISNASQLIFLDMPHNYFSDSIPDTLGNLRNLKKLNLEVNNLTSSGLSFLSSLTNCRGLEVVDFGNNPSISGKLPGLVGNLSNTLLRFFAARCNISGSIPSQFGNLSRLIAIKLDDNKLTGTVPTAIGGLKELQSLSLSGNKLEGPIPSELCRLNKLAFLFLTNNKLSAPVPTCLGDLVSLRQLLLGSNMFSGSIPSTLMGLNDLLILNLSSNYLTGPLPIDIGKWKVVNSLDLSNNQFSGDIPIRIADLKDLTYFSLSDNRITGSIPESFGELLSLESLDLSRNNLSGEIPKSLDKLHYLKYFNVSFNRLQGEIPDGGPFGSYSIESFKGNDALCGADRLHVPRCKTKPLGNSKARTKLIIYVALPIASIILVVALTIIILRRSKRKGTSETPQDLLPLGMWRQFSYQELHQATDGFSKSKLLGTGSYGSVYRGTLLDGITFAIKVFKLELKGAFKSFDVECEVLRNIRHRNLTKIISMCSNNLDFGALILELMPNGSLDKWLYSNNHFLDILQRLNILIDVASALEHLHHHHTTPVVHCDLKPSNILLDENMVAHLSDFGIAKLLCEEDSMIQTMTLATIGYMAPEYGSEGIVSTKGDVYSFGILTMETITRKKPTDEMFAAEMSLRSYVKESLPSMVHQVGDTESGRKHLADNNCASSICRLP</sequence>
<evidence type="ECO:0000256" key="20">
    <source>
        <dbReference type="ARBA" id="ARBA00023180"/>
    </source>
</evidence>
<dbReference type="InterPro" id="IPR000719">
    <property type="entry name" value="Prot_kinase_dom"/>
</dbReference>
<evidence type="ECO:0000256" key="5">
    <source>
        <dbReference type="ARBA" id="ARBA00012513"/>
    </source>
</evidence>
<keyword evidence="15 27" id="KW-0418">Kinase</keyword>
<dbReference type="PROSITE" id="PS50011">
    <property type="entry name" value="PROTEIN_KINASE_DOM"/>
    <property type="match status" value="1"/>
</dbReference>
<evidence type="ECO:0000256" key="13">
    <source>
        <dbReference type="ARBA" id="ARBA00022737"/>
    </source>
</evidence>
<evidence type="ECO:0000256" key="14">
    <source>
        <dbReference type="ARBA" id="ARBA00022741"/>
    </source>
</evidence>
<dbReference type="SUPFAM" id="SSF52047">
    <property type="entry name" value="RNI-like"/>
    <property type="match status" value="1"/>
</dbReference>
<keyword evidence="8" id="KW-0597">Phosphoprotein</keyword>
<dbReference type="OrthoDB" id="676979at2759"/>
<evidence type="ECO:0000259" key="26">
    <source>
        <dbReference type="PROSITE" id="PS50011"/>
    </source>
</evidence>
<organism evidence="27 28">
    <name type="scientific">Hibiscus syriacus</name>
    <name type="common">Rose of Sharon</name>
    <dbReference type="NCBI Taxonomy" id="106335"/>
    <lineage>
        <taxon>Eukaryota</taxon>
        <taxon>Viridiplantae</taxon>
        <taxon>Streptophyta</taxon>
        <taxon>Embryophyta</taxon>
        <taxon>Tracheophyta</taxon>
        <taxon>Spermatophyta</taxon>
        <taxon>Magnoliopsida</taxon>
        <taxon>eudicotyledons</taxon>
        <taxon>Gunneridae</taxon>
        <taxon>Pentapetalae</taxon>
        <taxon>rosids</taxon>
        <taxon>malvids</taxon>
        <taxon>Malvales</taxon>
        <taxon>Malvaceae</taxon>
        <taxon>Malvoideae</taxon>
        <taxon>Hibiscus</taxon>
    </lineage>
</organism>
<dbReference type="SMART" id="SM00220">
    <property type="entry name" value="S_TKc"/>
    <property type="match status" value="1"/>
</dbReference>
<keyword evidence="16 23" id="KW-0067">ATP-binding</keyword>
<evidence type="ECO:0000256" key="11">
    <source>
        <dbReference type="ARBA" id="ARBA00022692"/>
    </source>
</evidence>
<dbReference type="Pfam" id="PF13855">
    <property type="entry name" value="LRR_8"/>
    <property type="match status" value="3"/>
</dbReference>
<dbReference type="PANTHER" id="PTHR27008:SF585">
    <property type="entry name" value="PROTEIN KINASE DOMAIN-CONTAINING PROTEIN"/>
    <property type="match status" value="1"/>
</dbReference>
<evidence type="ECO:0000256" key="25">
    <source>
        <dbReference type="SAM" id="SignalP"/>
    </source>
</evidence>
<evidence type="ECO:0000256" key="24">
    <source>
        <dbReference type="SAM" id="Phobius"/>
    </source>
</evidence>
<evidence type="ECO:0000313" key="28">
    <source>
        <dbReference type="Proteomes" id="UP000436088"/>
    </source>
</evidence>
<evidence type="ECO:0000256" key="23">
    <source>
        <dbReference type="PROSITE-ProRule" id="PRU10141"/>
    </source>
</evidence>
<evidence type="ECO:0000256" key="12">
    <source>
        <dbReference type="ARBA" id="ARBA00022729"/>
    </source>
</evidence>
<dbReference type="GO" id="GO:0004674">
    <property type="term" value="F:protein serine/threonine kinase activity"/>
    <property type="evidence" value="ECO:0007669"/>
    <property type="project" value="UniProtKB-KW"/>
</dbReference>
<keyword evidence="20" id="KW-0325">Glycoprotein</keyword>
<comment type="similarity">
    <text evidence="4">Belongs to the RLP family.</text>
</comment>
<dbReference type="EMBL" id="VEPZ02000187">
    <property type="protein sequence ID" value="KAE8731741.1"/>
    <property type="molecule type" value="Genomic_DNA"/>
</dbReference>
<keyword evidence="19" id="KW-0675">Receptor</keyword>
<evidence type="ECO:0000256" key="8">
    <source>
        <dbReference type="ARBA" id="ARBA00022553"/>
    </source>
</evidence>
<dbReference type="GO" id="GO:0005524">
    <property type="term" value="F:ATP binding"/>
    <property type="evidence" value="ECO:0007669"/>
    <property type="project" value="UniProtKB-UniRule"/>
</dbReference>
<dbReference type="SUPFAM" id="SSF56112">
    <property type="entry name" value="Protein kinase-like (PK-like)"/>
    <property type="match status" value="1"/>
</dbReference>
<comment type="similarity">
    <text evidence="3">Belongs to the protein kinase superfamily. Ser/Thr protein kinase family.</text>
</comment>
<feature type="domain" description="Protein kinase" evidence="26">
    <location>
        <begin position="823"/>
        <end position="1071"/>
    </location>
</feature>
<keyword evidence="7" id="KW-0723">Serine/threonine-protein kinase</keyword>
<evidence type="ECO:0000256" key="9">
    <source>
        <dbReference type="ARBA" id="ARBA00022614"/>
    </source>
</evidence>
<evidence type="ECO:0000256" key="21">
    <source>
        <dbReference type="ARBA" id="ARBA00047899"/>
    </source>
</evidence>
<keyword evidence="10" id="KW-0808">Transferase</keyword>
<keyword evidence="17 24" id="KW-1133">Transmembrane helix</keyword>
<dbReference type="Pfam" id="PF00069">
    <property type="entry name" value="Pkinase"/>
    <property type="match status" value="1"/>
</dbReference>
<dbReference type="PANTHER" id="PTHR27008">
    <property type="entry name" value="OS04G0122200 PROTEIN"/>
    <property type="match status" value="1"/>
</dbReference>
<gene>
    <name evidence="27" type="ORF">F3Y22_tig00002655pilonHSYRG00010</name>
</gene>
<dbReference type="SMART" id="SM00365">
    <property type="entry name" value="LRR_SD22"/>
    <property type="match status" value="6"/>
</dbReference>
<accession>A0A6A3CWY9</accession>
<dbReference type="PROSITE" id="PS51450">
    <property type="entry name" value="LRR"/>
    <property type="match status" value="2"/>
</dbReference>
<comment type="catalytic activity">
    <reaction evidence="22">
        <text>L-seryl-[protein] + ATP = O-phospho-L-seryl-[protein] + ADP + H(+)</text>
        <dbReference type="Rhea" id="RHEA:17989"/>
        <dbReference type="Rhea" id="RHEA-COMP:9863"/>
        <dbReference type="Rhea" id="RHEA-COMP:11604"/>
        <dbReference type="ChEBI" id="CHEBI:15378"/>
        <dbReference type="ChEBI" id="CHEBI:29999"/>
        <dbReference type="ChEBI" id="CHEBI:30616"/>
        <dbReference type="ChEBI" id="CHEBI:83421"/>
        <dbReference type="ChEBI" id="CHEBI:456216"/>
        <dbReference type="EC" id="2.7.11.1"/>
    </reaction>
</comment>
<dbReference type="SMART" id="SM00369">
    <property type="entry name" value="LRR_TYP"/>
    <property type="match status" value="12"/>
</dbReference>
<dbReference type="FunFam" id="1.10.510.10:FF:000358">
    <property type="entry name" value="Putative leucine-rich repeat receptor-like serine/threonine-protein kinase"/>
    <property type="match status" value="1"/>
</dbReference>
<dbReference type="GO" id="GO:0005886">
    <property type="term" value="C:plasma membrane"/>
    <property type="evidence" value="ECO:0007669"/>
    <property type="project" value="UniProtKB-SubCell"/>
</dbReference>
<dbReference type="FunFam" id="3.80.10.10:FF:000317">
    <property type="entry name" value="Inactive leucine-rich repeat receptor-like protein kinase"/>
    <property type="match status" value="1"/>
</dbReference>
<dbReference type="FunFam" id="3.80.10.10:FF:000101">
    <property type="entry name" value="LRR receptor-like serine/threonine-protein kinase ERECTA"/>
    <property type="match status" value="1"/>
</dbReference>
<keyword evidence="14 23" id="KW-0547">Nucleotide-binding</keyword>
<feature type="binding site" evidence="23">
    <location>
        <position position="851"/>
    </location>
    <ligand>
        <name>ATP</name>
        <dbReference type="ChEBI" id="CHEBI:30616"/>
    </ligand>
</feature>
<keyword evidence="11 24" id="KW-0812">Transmembrane</keyword>
<protein>
    <recommendedName>
        <fullName evidence="5">non-specific serine/threonine protein kinase</fullName>
        <ecNumber evidence="5">2.7.11.1</ecNumber>
    </recommendedName>
</protein>
<evidence type="ECO:0000256" key="16">
    <source>
        <dbReference type="ARBA" id="ARBA00022840"/>
    </source>
</evidence>